<comment type="caution">
    <text evidence="4">The sequence shown here is derived from an EMBL/GenBank/DDBJ whole genome shotgun (WGS) entry which is preliminary data.</text>
</comment>
<evidence type="ECO:0000256" key="2">
    <source>
        <dbReference type="SAM" id="Phobius"/>
    </source>
</evidence>
<dbReference type="AlphaFoldDB" id="A0A6M0RKR2"/>
<organism evidence="4 5">
    <name type="scientific">Adonisia turfae CCMR0081</name>
    <dbReference type="NCBI Taxonomy" id="2292702"/>
    <lineage>
        <taxon>Bacteria</taxon>
        <taxon>Bacillati</taxon>
        <taxon>Cyanobacteriota</taxon>
        <taxon>Adonisia</taxon>
        <taxon>Adonisia turfae</taxon>
    </lineage>
</organism>
<feature type="transmembrane region" description="Helical" evidence="2">
    <location>
        <begin position="129"/>
        <end position="150"/>
    </location>
</feature>
<feature type="transmembrane region" description="Helical" evidence="2">
    <location>
        <begin position="171"/>
        <end position="192"/>
    </location>
</feature>
<keyword evidence="2" id="KW-1133">Transmembrane helix</keyword>
<accession>A0A6M0RKR2</accession>
<feature type="domain" description="DUF5671" evidence="3">
    <location>
        <begin position="87"/>
        <end position="218"/>
    </location>
</feature>
<dbReference type="InterPro" id="IPR043728">
    <property type="entry name" value="DUF5671"/>
</dbReference>
<keyword evidence="5" id="KW-1185">Reference proteome</keyword>
<dbReference type="RefSeq" id="WP_250565758.1">
    <property type="nucleotide sequence ID" value="NZ_QXHD01000004.1"/>
</dbReference>
<feature type="transmembrane region" description="Helical" evidence="2">
    <location>
        <begin position="204"/>
        <end position="223"/>
    </location>
</feature>
<feature type="transmembrane region" description="Helical" evidence="2">
    <location>
        <begin position="88"/>
        <end position="117"/>
    </location>
</feature>
<evidence type="ECO:0000313" key="4">
    <source>
        <dbReference type="EMBL" id="NEZ56848.1"/>
    </source>
</evidence>
<reference evidence="4 5" key="1">
    <citation type="journal article" date="2020" name="Microb. Ecol.">
        <title>Ecogenomics of the Marine Benthic Filamentous Cyanobacterium Adonisia.</title>
        <authorList>
            <person name="Walter J.M."/>
            <person name="Coutinho F.H."/>
            <person name="Leomil L."/>
            <person name="Hargreaves P.I."/>
            <person name="Campeao M.E."/>
            <person name="Vieira V.V."/>
            <person name="Silva B.S."/>
            <person name="Fistarol G.O."/>
            <person name="Salomon P.S."/>
            <person name="Sawabe T."/>
            <person name="Mino S."/>
            <person name="Hosokawa M."/>
            <person name="Miyashita H."/>
            <person name="Maruyama F."/>
            <person name="van Verk M.C."/>
            <person name="Dutilh B.E."/>
            <person name="Thompson C.C."/>
            <person name="Thompson F.L."/>
        </authorList>
    </citation>
    <scope>NUCLEOTIDE SEQUENCE [LARGE SCALE GENOMIC DNA]</scope>
    <source>
        <strain evidence="4 5">CCMR0081</strain>
    </source>
</reference>
<keyword evidence="2" id="KW-0472">Membrane</keyword>
<evidence type="ECO:0000256" key="1">
    <source>
        <dbReference type="SAM" id="MobiDB-lite"/>
    </source>
</evidence>
<dbReference type="EMBL" id="QXHD01000004">
    <property type="protein sequence ID" value="NEZ56848.1"/>
    <property type="molecule type" value="Genomic_DNA"/>
</dbReference>
<proteinExistence type="predicted"/>
<feature type="region of interest" description="Disordered" evidence="1">
    <location>
        <begin position="1"/>
        <end position="22"/>
    </location>
</feature>
<name>A0A6M0RKR2_9CYAN</name>
<evidence type="ECO:0000313" key="5">
    <source>
        <dbReference type="Proteomes" id="UP000481033"/>
    </source>
</evidence>
<dbReference type="Pfam" id="PF18920">
    <property type="entry name" value="DUF5671"/>
    <property type="match status" value="1"/>
</dbReference>
<keyword evidence="2" id="KW-0812">Transmembrane</keyword>
<protein>
    <recommendedName>
        <fullName evidence="3">DUF5671 domain-containing protein</fullName>
    </recommendedName>
</protein>
<evidence type="ECO:0000259" key="3">
    <source>
        <dbReference type="Pfam" id="PF18920"/>
    </source>
</evidence>
<sequence>MAQDPSNDISDNSPQTPLNQPKNRSELVNFIAAARSRGASDEFISSLLRNFGWPQREIERAYFVVYEEFVGMPIPAPSGGQGEAARDAFIYLLSFVTLGIWTQALGEIGFILINHVIPDPLSRSYGDSSFQVAFCLARLLVAYPVYLLLMRRILKDLSVYREKTYSGVRKWLTYIALLIVALVGIGTLMAFLTSFLRGELTPRFLLKVLIILVIDGSVLAYYYQWVQRRPAQI</sequence>
<dbReference type="Proteomes" id="UP000481033">
    <property type="component" value="Unassembled WGS sequence"/>
</dbReference>
<gene>
    <name evidence="4" type="ORF">DXZ20_14395</name>
</gene>